<evidence type="ECO:0000313" key="6">
    <source>
        <dbReference type="EMBL" id="MFD1631352.1"/>
    </source>
</evidence>
<dbReference type="InterPro" id="IPR017937">
    <property type="entry name" value="Thioredoxin_CS"/>
</dbReference>
<sequence length="374" mass="41852">MKKNILGILLVSLVALVSCKNKTEFVIKGQVENVAQASNKVFLLYADSLGQMITIDSTLLNEDRKFVLKGKAAQPEFYQLYIGDRSYMLIAENGDEIDFKADMADHSGGYEIKGSKEADKITEFNKITTDFSAKNGELAEKYSKLIVDQADKKDSIIADYHSKSEVIIKPFLEQAYSFIEKNKSSLTAFFAANVIMGTDPTAYEDKIIAYSKEAAKSFPENKMIQSFAEQMEALGKVAIGQEAPDFKAMTPDGKSLSLSELRGKYVLLDFWASWCGPCRQENPNIVNAYKQFKDKNFTILGFSLDNDEAKWKEAIKADGLTWSHVSELKQWDAETARMYNINAIPASFLLDPQGKIIAKNLRGAELHKFLAKTL</sequence>
<proteinExistence type="predicted"/>
<dbReference type="Pfam" id="PF00578">
    <property type="entry name" value="AhpC-TSA"/>
    <property type="match status" value="1"/>
</dbReference>
<keyword evidence="3" id="KW-1015">Disulfide bond</keyword>
<reference evidence="7" key="1">
    <citation type="journal article" date="2019" name="Int. J. Syst. Evol. Microbiol.">
        <title>The Global Catalogue of Microorganisms (GCM) 10K type strain sequencing project: providing services to taxonomists for standard genome sequencing and annotation.</title>
        <authorList>
            <consortium name="The Broad Institute Genomics Platform"/>
            <consortium name="The Broad Institute Genome Sequencing Center for Infectious Disease"/>
            <person name="Wu L."/>
            <person name="Ma J."/>
        </authorList>
    </citation>
    <scope>NUCLEOTIDE SEQUENCE [LARGE SCALE GENOMIC DNA]</scope>
    <source>
        <strain evidence="7">CCUG 53762</strain>
    </source>
</reference>
<dbReference type="RefSeq" id="WP_379663720.1">
    <property type="nucleotide sequence ID" value="NZ_JBHUDG010000046.1"/>
</dbReference>
<evidence type="ECO:0000256" key="2">
    <source>
        <dbReference type="ARBA" id="ARBA00022748"/>
    </source>
</evidence>
<dbReference type="CDD" id="cd02966">
    <property type="entry name" value="TlpA_like_family"/>
    <property type="match status" value="1"/>
</dbReference>
<comment type="subcellular location">
    <subcellularLocation>
        <location evidence="1">Cell envelope</location>
    </subcellularLocation>
</comment>
<dbReference type="Pfam" id="PF14289">
    <property type="entry name" value="DUF4369"/>
    <property type="match status" value="1"/>
</dbReference>
<gene>
    <name evidence="6" type="ORF">ACFSAH_15860</name>
</gene>
<evidence type="ECO:0000256" key="4">
    <source>
        <dbReference type="ARBA" id="ARBA00023284"/>
    </source>
</evidence>
<evidence type="ECO:0000256" key="1">
    <source>
        <dbReference type="ARBA" id="ARBA00004196"/>
    </source>
</evidence>
<keyword evidence="2" id="KW-0201">Cytochrome c-type biogenesis</keyword>
<name>A0ABW4IH72_9SPHI</name>
<dbReference type="EMBL" id="JBHUDG010000046">
    <property type="protein sequence ID" value="MFD1631352.1"/>
    <property type="molecule type" value="Genomic_DNA"/>
</dbReference>
<dbReference type="InterPro" id="IPR000866">
    <property type="entry name" value="AhpC/TSA"/>
</dbReference>
<dbReference type="InterPro" id="IPR050553">
    <property type="entry name" value="Thioredoxin_ResA/DsbE_sf"/>
</dbReference>
<dbReference type="InterPro" id="IPR025380">
    <property type="entry name" value="DUF4369"/>
</dbReference>
<dbReference type="SUPFAM" id="SSF52833">
    <property type="entry name" value="Thioredoxin-like"/>
    <property type="match status" value="1"/>
</dbReference>
<dbReference type="PROSITE" id="PS51257">
    <property type="entry name" value="PROKAR_LIPOPROTEIN"/>
    <property type="match status" value="1"/>
</dbReference>
<evidence type="ECO:0000256" key="3">
    <source>
        <dbReference type="ARBA" id="ARBA00023157"/>
    </source>
</evidence>
<protein>
    <submittedName>
        <fullName evidence="6">Redoxin domain-containing protein</fullName>
    </submittedName>
</protein>
<accession>A0ABW4IH72</accession>
<comment type="caution">
    <text evidence="6">The sequence shown here is derived from an EMBL/GenBank/DDBJ whole genome shotgun (WGS) entry which is preliminary data.</text>
</comment>
<dbReference type="PANTHER" id="PTHR42852">
    <property type="entry name" value="THIOL:DISULFIDE INTERCHANGE PROTEIN DSBE"/>
    <property type="match status" value="1"/>
</dbReference>
<feature type="domain" description="Thioredoxin" evidence="5">
    <location>
        <begin position="237"/>
        <end position="374"/>
    </location>
</feature>
<dbReference type="Gene3D" id="3.40.30.10">
    <property type="entry name" value="Glutaredoxin"/>
    <property type="match status" value="1"/>
</dbReference>
<keyword evidence="4" id="KW-0676">Redox-active center</keyword>
<dbReference type="InterPro" id="IPR013766">
    <property type="entry name" value="Thioredoxin_domain"/>
</dbReference>
<evidence type="ECO:0000313" key="7">
    <source>
        <dbReference type="Proteomes" id="UP001597118"/>
    </source>
</evidence>
<organism evidence="6 7">
    <name type="scientific">Pseudopedobacter beijingensis</name>
    <dbReference type="NCBI Taxonomy" id="1207056"/>
    <lineage>
        <taxon>Bacteria</taxon>
        <taxon>Pseudomonadati</taxon>
        <taxon>Bacteroidota</taxon>
        <taxon>Sphingobacteriia</taxon>
        <taxon>Sphingobacteriales</taxon>
        <taxon>Sphingobacteriaceae</taxon>
        <taxon>Pseudopedobacter</taxon>
    </lineage>
</organism>
<evidence type="ECO:0000259" key="5">
    <source>
        <dbReference type="PROSITE" id="PS51352"/>
    </source>
</evidence>
<dbReference type="PROSITE" id="PS51352">
    <property type="entry name" value="THIOREDOXIN_2"/>
    <property type="match status" value="1"/>
</dbReference>
<dbReference type="PROSITE" id="PS00194">
    <property type="entry name" value="THIOREDOXIN_1"/>
    <property type="match status" value="1"/>
</dbReference>
<dbReference type="PANTHER" id="PTHR42852:SF6">
    <property type="entry name" value="THIOL:DISULFIDE INTERCHANGE PROTEIN DSBE"/>
    <property type="match status" value="1"/>
</dbReference>
<dbReference type="Proteomes" id="UP001597118">
    <property type="component" value="Unassembled WGS sequence"/>
</dbReference>
<dbReference type="InterPro" id="IPR036249">
    <property type="entry name" value="Thioredoxin-like_sf"/>
</dbReference>
<keyword evidence="7" id="KW-1185">Reference proteome</keyword>